<evidence type="ECO:0000256" key="1">
    <source>
        <dbReference type="ARBA" id="ARBA00022741"/>
    </source>
</evidence>
<dbReference type="InterPro" id="IPR001977">
    <property type="entry name" value="Depp_CoAkinase"/>
</dbReference>
<evidence type="ECO:0000256" key="3">
    <source>
        <dbReference type="HAMAP-Rule" id="MF_00376"/>
    </source>
</evidence>
<dbReference type="GO" id="GO:0004140">
    <property type="term" value="F:dephospho-CoA kinase activity"/>
    <property type="evidence" value="ECO:0007669"/>
    <property type="project" value="UniProtKB-UniRule"/>
</dbReference>
<dbReference type="GO" id="GO:0005737">
    <property type="term" value="C:cytoplasm"/>
    <property type="evidence" value="ECO:0007669"/>
    <property type="project" value="UniProtKB-SubCell"/>
</dbReference>
<keyword evidence="3" id="KW-0173">Coenzyme A biosynthesis</keyword>
<protein>
    <recommendedName>
        <fullName evidence="3 4">Dephospho-CoA kinase</fullName>
        <ecNumber evidence="3 4">2.7.1.24</ecNumber>
    </recommendedName>
    <alternativeName>
        <fullName evidence="3">Dephosphocoenzyme A kinase</fullName>
    </alternativeName>
</protein>
<dbReference type="AlphaFoldDB" id="A0A6N2WBV9"/>
<dbReference type="NCBIfam" id="TIGR00152">
    <property type="entry name" value="dephospho-CoA kinase"/>
    <property type="match status" value="1"/>
</dbReference>
<keyword evidence="3 5" id="KW-0808">Transferase</keyword>
<comment type="pathway">
    <text evidence="3">Cofactor biosynthesis; coenzyme A biosynthesis; CoA from (R)-pantothenate: step 5/5.</text>
</comment>
<dbReference type="PANTHER" id="PTHR10695:SF46">
    <property type="entry name" value="BIFUNCTIONAL COENZYME A SYNTHASE-RELATED"/>
    <property type="match status" value="1"/>
</dbReference>
<comment type="catalytic activity">
    <reaction evidence="3">
        <text>3'-dephospho-CoA + ATP = ADP + CoA + H(+)</text>
        <dbReference type="Rhea" id="RHEA:18245"/>
        <dbReference type="ChEBI" id="CHEBI:15378"/>
        <dbReference type="ChEBI" id="CHEBI:30616"/>
        <dbReference type="ChEBI" id="CHEBI:57287"/>
        <dbReference type="ChEBI" id="CHEBI:57328"/>
        <dbReference type="ChEBI" id="CHEBI:456216"/>
        <dbReference type="EC" id="2.7.1.24"/>
    </reaction>
</comment>
<accession>A0A6N2WBV9</accession>
<dbReference type="GO" id="GO:0015937">
    <property type="term" value="P:coenzyme A biosynthetic process"/>
    <property type="evidence" value="ECO:0007669"/>
    <property type="project" value="UniProtKB-UniRule"/>
</dbReference>
<keyword evidence="2 3" id="KW-0067">ATP-binding</keyword>
<keyword evidence="3" id="KW-0963">Cytoplasm</keyword>
<evidence type="ECO:0000256" key="2">
    <source>
        <dbReference type="ARBA" id="ARBA00022840"/>
    </source>
</evidence>
<name>A0A6N2WBV9_9FIRM</name>
<dbReference type="PROSITE" id="PS51219">
    <property type="entry name" value="DPCK"/>
    <property type="match status" value="1"/>
</dbReference>
<feature type="binding site" evidence="3">
    <location>
        <begin position="11"/>
        <end position="16"/>
    </location>
    <ligand>
        <name>ATP</name>
        <dbReference type="ChEBI" id="CHEBI:30616"/>
    </ligand>
</feature>
<dbReference type="HAMAP" id="MF_00376">
    <property type="entry name" value="Dephospho_CoA_kinase"/>
    <property type="match status" value="1"/>
</dbReference>
<dbReference type="EMBL" id="CACRTG010000046">
    <property type="protein sequence ID" value="VYT39603.1"/>
    <property type="molecule type" value="Genomic_DNA"/>
</dbReference>
<dbReference type="CDD" id="cd02022">
    <property type="entry name" value="DPCK"/>
    <property type="match status" value="1"/>
</dbReference>
<keyword evidence="3 5" id="KW-0418">Kinase</keyword>
<dbReference type="GO" id="GO:0005524">
    <property type="term" value="F:ATP binding"/>
    <property type="evidence" value="ECO:0007669"/>
    <property type="project" value="UniProtKB-UniRule"/>
</dbReference>
<dbReference type="InterPro" id="IPR027417">
    <property type="entry name" value="P-loop_NTPase"/>
</dbReference>
<comment type="similarity">
    <text evidence="3">Belongs to the CoaE family.</text>
</comment>
<organism evidence="5">
    <name type="scientific">[Clostridium] nexile</name>
    <dbReference type="NCBI Taxonomy" id="29361"/>
    <lineage>
        <taxon>Bacteria</taxon>
        <taxon>Bacillati</taxon>
        <taxon>Bacillota</taxon>
        <taxon>Clostridia</taxon>
        <taxon>Lachnospirales</taxon>
        <taxon>Lachnospiraceae</taxon>
        <taxon>Tyzzerella</taxon>
    </lineage>
</organism>
<comment type="subcellular location">
    <subcellularLocation>
        <location evidence="3">Cytoplasm</location>
    </subcellularLocation>
</comment>
<dbReference type="PANTHER" id="PTHR10695">
    <property type="entry name" value="DEPHOSPHO-COA KINASE-RELATED"/>
    <property type="match status" value="1"/>
</dbReference>
<evidence type="ECO:0000256" key="4">
    <source>
        <dbReference type="NCBIfam" id="TIGR00152"/>
    </source>
</evidence>
<proteinExistence type="inferred from homology"/>
<dbReference type="Pfam" id="PF01121">
    <property type="entry name" value="CoaE"/>
    <property type="match status" value="1"/>
</dbReference>
<keyword evidence="1 3" id="KW-0547">Nucleotide-binding</keyword>
<dbReference type="Gene3D" id="3.40.50.300">
    <property type="entry name" value="P-loop containing nucleotide triphosphate hydrolases"/>
    <property type="match status" value="1"/>
</dbReference>
<gene>
    <name evidence="3 5" type="primary">coaE</name>
    <name evidence="5" type="ORF">CNLFYP112_00865</name>
</gene>
<evidence type="ECO:0000313" key="5">
    <source>
        <dbReference type="EMBL" id="VYT39603.1"/>
    </source>
</evidence>
<dbReference type="EC" id="2.7.1.24" evidence="3 4"/>
<reference evidence="5" key="1">
    <citation type="submission" date="2019-11" db="EMBL/GenBank/DDBJ databases">
        <authorList>
            <person name="Feng L."/>
        </authorList>
    </citation>
    <scope>NUCLEOTIDE SEQUENCE</scope>
    <source>
        <strain evidence="5">CnexileLFYP112</strain>
    </source>
</reference>
<sequence length="200" mass="22817">MRIIGITGGVGSGKSQVLSFMKERYGAVICQADQVAWKLQEPGSVCYEKIVAHFGTDILRTDRTINREILGGIVFGNAEEMAVLNGIVHPEVKAHIREKIATEKNMGTSCFVLEAALLLEDHYDEICHELWYIYTEESVRRIRLKESRGYSDEKISAMIASQMPENVFRQKCQVVINNSNSFEMTQREIEKAMNRQEKRK</sequence>
<dbReference type="SUPFAM" id="SSF52540">
    <property type="entry name" value="P-loop containing nucleoside triphosphate hydrolases"/>
    <property type="match status" value="1"/>
</dbReference>
<dbReference type="UniPathway" id="UPA00241">
    <property type="reaction ID" value="UER00356"/>
</dbReference>
<comment type="function">
    <text evidence="3">Catalyzes the phosphorylation of the 3'-hydroxyl group of dephosphocoenzyme A to form coenzyme A.</text>
</comment>